<accession>A0A369XGT6</accession>
<gene>
    <name evidence="2" type="ORF">DVS81_20805</name>
</gene>
<dbReference type="InterPro" id="IPR035093">
    <property type="entry name" value="RelE/ParE_toxin_dom_sf"/>
</dbReference>
<dbReference type="Gene3D" id="3.30.2310.20">
    <property type="entry name" value="RelE-like"/>
    <property type="match status" value="1"/>
</dbReference>
<proteinExistence type="predicted"/>
<dbReference type="Pfam" id="PF05016">
    <property type="entry name" value="ParE_toxin"/>
    <property type="match status" value="1"/>
</dbReference>
<dbReference type="EMBL" id="QPGA01000120">
    <property type="protein sequence ID" value="RDE48665.1"/>
    <property type="molecule type" value="Genomic_DNA"/>
</dbReference>
<dbReference type="Proteomes" id="UP000253831">
    <property type="component" value="Unassembled WGS sequence"/>
</dbReference>
<evidence type="ECO:0000313" key="3">
    <source>
        <dbReference type="Proteomes" id="UP000253831"/>
    </source>
</evidence>
<name>A0A369XGT6_9PROT</name>
<reference evidence="2 3" key="1">
    <citation type="submission" date="2018-05" db="EMBL/GenBank/DDBJ databases">
        <title>Integrated omic analyses show evidence that a Ca. Accumulibacter phosphatis strain performs denitrification under micro-aerobic conditions.</title>
        <authorList>
            <person name="Camejo P.Y."/>
            <person name="Katherine M.D."/>
            <person name="Daniel N.R."/>
        </authorList>
    </citation>
    <scope>NUCLEOTIDE SEQUENCE [LARGE SCALE GENOMIC DNA]</scope>
    <source>
        <strain evidence="2">UW-LDO-IC</strain>
    </source>
</reference>
<dbReference type="AlphaFoldDB" id="A0A369XGT6"/>
<organism evidence="2 3">
    <name type="scientific">Candidatus Accumulibacter meliphilus</name>
    <dbReference type="NCBI Taxonomy" id="2211374"/>
    <lineage>
        <taxon>Bacteria</taxon>
        <taxon>Pseudomonadati</taxon>
        <taxon>Pseudomonadota</taxon>
        <taxon>Betaproteobacteria</taxon>
        <taxon>Candidatus Accumulibacter</taxon>
    </lineage>
</organism>
<dbReference type="InterPro" id="IPR007712">
    <property type="entry name" value="RelE/ParE_toxin"/>
</dbReference>
<protein>
    <submittedName>
        <fullName evidence="2">Type II toxin-antitoxin system RelE/ParE family toxin</fullName>
    </submittedName>
</protein>
<comment type="caution">
    <text evidence="2">The sequence shown here is derived from an EMBL/GenBank/DDBJ whole genome shotgun (WGS) entry which is preliminary data.</text>
</comment>
<keyword evidence="1" id="KW-1277">Toxin-antitoxin system</keyword>
<sequence>MNYQFHPDAFDEHHDSVAFYQNRLPGLGADYLAEFDAVMARICRNPDIYPTIAAPDIHRAGLKRFPFDVIYRVTPTQITVLAVAHHRRRPAYWAGRFGK</sequence>
<evidence type="ECO:0000313" key="2">
    <source>
        <dbReference type="EMBL" id="RDE48665.1"/>
    </source>
</evidence>
<evidence type="ECO:0000256" key="1">
    <source>
        <dbReference type="ARBA" id="ARBA00022649"/>
    </source>
</evidence>